<reference evidence="7" key="1">
    <citation type="submission" date="2023-01" db="EMBL/GenBank/DDBJ databases">
        <title>Genome assembly of the deep-sea coral Lophelia pertusa.</title>
        <authorList>
            <person name="Herrera S."/>
            <person name="Cordes E."/>
        </authorList>
    </citation>
    <scope>NUCLEOTIDE SEQUENCE</scope>
    <source>
        <strain evidence="7">USNM1676648</strain>
        <tissue evidence="7">Polyp</tissue>
    </source>
</reference>
<feature type="domain" description="Sushi" evidence="6">
    <location>
        <begin position="121"/>
        <end position="181"/>
    </location>
</feature>
<dbReference type="InterPro" id="IPR000436">
    <property type="entry name" value="Sushi_SCR_CCP_dom"/>
</dbReference>
<dbReference type="CDD" id="cd00033">
    <property type="entry name" value="CCP"/>
    <property type="match status" value="2"/>
</dbReference>
<keyword evidence="1" id="KW-0732">Signal</keyword>
<dbReference type="Gene3D" id="4.10.1080.10">
    <property type="entry name" value="TSP type-3 repeat"/>
    <property type="match status" value="2"/>
</dbReference>
<keyword evidence="3 4" id="KW-1015">Disulfide bond</keyword>
<dbReference type="GO" id="GO:0007155">
    <property type="term" value="P:cell adhesion"/>
    <property type="evidence" value="ECO:0007669"/>
    <property type="project" value="InterPro"/>
</dbReference>
<keyword evidence="5" id="KW-1133">Transmembrane helix</keyword>
<dbReference type="Proteomes" id="UP001163046">
    <property type="component" value="Unassembled WGS sequence"/>
</dbReference>
<feature type="transmembrane region" description="Helical" evidence="5">
    <location>
        <begin position="74"/>
        <end position="98"/>
    </location>
</feature>
<accession>A0A9X0A1M2</accession>
<dbReference type="InterPro" id="IPR028974">
    <property type="entry name" value="TSP_type-3_rpt"/>
</dbReference>
<dbReference type="SMART" id="SM00032">
    <property type="entry name" value="CCP"/>
    <property type="match status" value="3"/>
</dbReference>
<dbReference type="Pfam" id="PF02412">
    <property type="entry name" value="TSP_3"/>
    <property type="match status" value="3"/>
</dbReference>
<protein>
    <recommendedName>
        <fullName evidence="6">Sushi domain-containing protein</fullName>
    </recommendedName>
</protein>
<dbReference type="SUPFAM" id="SSF57535">
    <property type="entry name" value="Complement control module/SCR domain"/>
    <property type="match status" value="3"/>
</dbReference>
<dbReference type="PROSITE" id="PS50923">
    <property type="entry name" value="SUSHI"/>
    <property type="match status" value="2"/>
</dbReference>
<gene>
    <name evidence="7" type="ORF">OS493_020189</name>
</gene>
<dbReference type="GO" id="GO:0005509">
    <property type="term" value="F:calcium ion binding"/>
    <property type="evidence" value="ECO:0007669"/>
    <property type="project" value="InterPro"/>
</dbReference>
<evidence type="ECO:0000256" key="4">
    <source>
        <dbReference type="PROSITE-ProRule" id="PRU00302"/>
    </source>
</evidence>
<dbReference type="OrthoDB" id="14563at2759"/>
<keyword evidence="4" id="KW-0768">Sushi</keyword>
<dbReference type="EMBL" id="MU825408">
    <property type="protein sequence ID" value="KAJ7391159.1"/>
    <property type="molecule type" value="Genomic_DNA"/>
</dbReference>
<evidence type="ECO:0000256" key="2">
    <source>
        <dbReference type="ARBA" id="ARBA00022837"/>
    </source>
</evidence>
<sequence length="519" mass="55803">METKPRSTSVDKFRNNKVSVASVASQRAVQVELDVVDQRKDAFIKSGSQQDLLPTDTEHSAHDKEVERQRRRRLIFILLVALATTVLLVLVTTIPFLLGSKTSNTDSEDGGGTSKATGDKLKCEQLSHTLADGHLVCNGVEIGSTCWSVCIEGYKKENALIGSFECEENGEWNGERTTCVRKDCGSHDQIPNALQECIGTKYRDTCKVSCIEGHEKKDASSGSYACESNGKWSGEETICVPQDCGAPLQVPFVKLYNCTGTKYKDTCEVSCDENFNKTVPNIQCGSDGKWGSLTGACFISDVCIICNKVNGSCVQLPNNPQAYCRCNLGFAGDAVLPRQHCSIDNCPSIPNSGQENNDGDDLGDVCDVDDDNDNITDAKDNCQFKTNLLQEDKDSDTVGDACDNCIDVPNSDQTDSDGDGIGNACESGGDLDNDGVVKGDNCPLVPNPDQKDTDGDGVGDACDNCVSVSNIRQADTDQNLIGDACDEAADEDQDGVSDSKDNCKAVPNGNQVRYDIHVL</sequence>
<dbReference type="PANTHER" id="PTHR10199">
    <property type="entry name" value="THROMBOSPONDIN"/>
    <property type="match status" value="1"/>
</dbReference>
<evidence type="ECO:0000259" key="6">
    <source>
        <dbReference type="PROSITE" id="PS50923"/>
    </source>
</evidence>
<dbReference type="Gene3D" id="2.10.70.10">
    <property type="entry name" value="Complement Module, domain 1"/>
    <property type="match status" value="2"/>
</dbReference>
<evidence type="ECO:0000313" key="8">
    <source>
        <dbReference type="Proteomes" id="UP001163046"/>
    </source>
</evidence>
<keyword evidence="2" id="KW-0106">Calcium</keyword>
<name>A0A9X0A1M2_9CNID</name>
<dbReference type="Pfam" id="PF00084">
    <property type="entry name" value="Sushi"/>
    <property type="match status" value="3"/>
</dbReference>
<dbReference type="PANTHER" id="PTHR10199:SF118">
    <property type="entry name" value="THROMBOSPONDIN"/>
    <property type="match status" value="1"/>
</dbReference>
<comment type="caution">
    <text evidence="4">Lacks conserved residue(s) required for the propagation of feature annotation.</text>
</comment>
<feature type="domain" description="Sushi" evidence="6">
    <location>
        <begin position="182"/>
        <end position="241"/>
    </location>
</feature>
<evidence type="ECO:0000313" key="7">
    <source>
        <dbReference type="EMBL" id="KAJ7391159.1"/>
    </source>
</evidence>
<dbReference type="AlphaFoldDB" id="A0A9X0A1M2"/>
<evidence type="ECO:0000256" key="5">
    <source>
        <dbReference type="SAM" id="Phobius"/>
    </source>
</evidence>
<dbReference type="InterPro" id="IPR003367">
    <property type="entry name" value="Thrombospondin_3-like_rpt"/>
</dbReference>
<comment type="caution">
    <text evidence="7">The sequence shown here is derived from an EMBL/GenBank/DDBJ whole genome shotgun (WGS) entry which is preliminary data.</text>
</comment>
<evidence type="ECO:0000256" key="3">
    <source>
        <dbReference type="ARBA" id="ARBA00023157"/>
    </source>
</evidence>
<keyword evidence="8" id="KW-1185">Reference proteome</keyword>
<evidence type="ECO:0000256" key="1">
    <source>
        <dbReference type="ARBA" id="ARBA00022729"/>
    </source>
</evidence>
<dbReference type="InterPro" id="IPR035976">
    <property type="entry name" value="Sushi/SCR/CCP_sf"/>
</dbReference>
<keyword evidence="5" id="KW-0812">Transmembrane</keyword>
<dbReference type="SUPFAM" id="SSF103647">
    <property type="entry name" value="TSP type-3 repeat"/>
    <property type="match status" value="2"/>
</dbReference>
<keyword evidence="5" id="KW-0472">Membrane</keyword>
<proteinExistence type="predicted"/>
<organism evidence="7 8">
    <name type="scientific">Desmophyllum pertusum</name>
    <dbReference type="NCBI Taxonomy" id="174260"/>
    <lineage>
        <taxon>Eukaryota</taxon>
        <taxon>Metazoa</taxon>
        <taxon>Cnidaria</taxon>
        <taxon>Anthozoa</taxon>
        <taxon>Hexacorallia</taxon>
        <taxon>Scleractinia</taxon>
        <taxon>Caryophylliina</taxon>
        <taxon>Caryophylliidae</taxon>
        <taxon>Desmophyllum</taxon>
    </lineage>
</organism>
<feature type="disulfide bond" evidence="4">
    <location>
        <begin position="123"/>
        <end position="166"/>
    </location>
</feature>